<protein>
    <submittedName>
        <fullName evidence="1">Uncharacterized protein</fullName>
    </submittedName>
</protein>
<accession>A0AAN9WT85</accession>
<name>A0AAN9WT85_9ORTH</name>
<dbReference type="Proteomes" id="UP001378592">
    <property type="component" value="Unassembled WGS sequence"/>
</dbReference>
<organism evidence="1 2">
    <name type="scientific">Gryllus longicercus</name>
    <dbReference type="NCBI Taxonomy" id="2509291"/>
    <lineage>
        <taxon>Eukaryota</taxon>
        <taxon>Metazoa</taxon>
        <taxon>Ecdysozoa</taxon>
        <taxon>Arthropoda</taxon>
        <taxon>Hexapoda</taxon>
        <taxon>Insecta</taxon>
        <taxon>Pterygota</taxon>
        <taxon>Neoptera</taxon>
        <taxon>Polyneoptera</taxon>
        <taxon>Orthoptera</taxon>
        <taxon>Ensifera</taxon>
        <taxon>Gryllidea</taxon>
        <taxon>Grylloidea</taxon>
        <taxon>Gryllidae</taxon>
        <taxon>Gryllinae</taxon>
        <taxon>Gryllus</taxon>
    </lineage>
</organism>
<evidence type="ECO:0000313" key="1">
    <source>
        <dbReference type="EMBL" id="KAK7874119.1"/>
    </source>
</evidence>
<gene>
    <name evidence="1" type="ORF">R5R35_004661</name>
</gene>
<evidence type="ECO:0000313" key="2">
    <source>
        <dbReference type="Proteomes" id="UP001378592"/>
    </source>
</evidence>
<keyword evidence="2" id="KW-1185">Reference proteome</keyword>
<reference evidence="1 2" key="1">
    <citation type="submission" date="2024-03" db="EMBL/GenBank/DDBJ databases">
        <title>The genome assembly and annotation of the cricket Gryllus longicercus Weissman &amp; Gray.</title>
        <authorList>
            <person name="Szrajer S."/>
            <person name="Gray D."/>
            <person name="Ylla G."/>
        </authorList>
    </citation>
    <scope>NUCLEOTIDE SEQUENCE [LARGE SCALE GENOMIC DNA]</scope>
    <source>
        <strain evidence="1">DAG 2021-001</strain>
        <tissue evidence="1">Whole body minus gut</tissue>
    </source>
</reference>
<proteinExistence type="predicted"/>
<sequence>MDGQDIMYESIFKVEKVKEEPDDFFEEANPIELVPPAKVFLEDTVLNEQDEEECKDLHKASTLKSVIKKEDYEDQLEPPVTVFLESTEVIKEEVEEERENSLATCIEWWPIKTEETDEHSWSPGE</sequence>
<dbReference type="AlphaFoldDB" id="A0AAN9WT85"/>
<comment type="caution">
    <text evidence="1">The sequence shown here is derived from an EMBL/GenBank/DDBJ whole genome shotgun (WGS) entry which is preliminary data.</text>
</comment>
<dbReference type="EMBL" id="JAZDUA010000005">
    <property type="protein sequence ID" value="KAK7874119.1"/>
    <property type="molecule type" value="Genomic_DNA"/>
</dbReference>